<reference evidence="1 2" key="1">
    <citation type="journal article" date="2020" name="Genomics">
        <title>Complete, high-quality genomes from long-read metagenomic sequencing of two wolf lichen thalli reveals enigmatic genome architecture.</title>
        <authorList>
            <person name="McKenzie S.K."/>
            <person name="Walston R.F."/>
            <person name="Allen J.L."/>
        </authorList>
    </citation>
    <scope>NUCLEOTIDE SEQUENCE [LARGE SCALE GENOMIC DNA]</scope>
    <source>
        <strain evidence="1">WasteWater2</strain>
    </source>
</reference>
<organism evidence="1 2">
    <name type="scientific">Letharia columbiana</name>
    <dbReference type="NCBI Taxonomy" id="112416"/>
    <lineage>
        <taxon>Eukaryota</taxon>
        <taxon>Fungi</taxon>
        <taxon>Dikarya</taxon>
        <taxon>Ascomycota</taxon>
        <taxon>Pezizomycotina</taxon>
        <taxon>Lecanoromycetes</taxon>
        <taxon>OSLEUM clade</taxon>
        <taxon>Lecanoromycetidae</taxon>
        <taxon>Lecanorales</taxon>
        <taxon>Lecanorineae</taxon>
        <taxon>Parmeliaceae</taxon>
        <taxon>Letharia</taxon>
    </lineage>
</organism>
<accession>A0A8H6FT56</accession>
<dbReference type="RefSeq" id="XP_037163663.1">
    <property type="nucleotide sequence ID" value="XM_037309584.1"/>
</dbReference>
<evidence type="ECO:0000313" key="2">
    <source>
        <dbReference type="Proteomes" id="UP000578531"/>
    </source>
</evidence>
<dbReference type="GeneID" id="59289340"/>
<name>A0A8H6FT56_9LECA</name>
<proteinExistence type="predicted"/>
<comment type="caution">
    <text evidence="1">The sequence shown here is derived from an EMBL/GenBank/DDBJ whole genome shotgun (WGS) entry which is preliminary data.</text>
</comment>
<dbReference type="Proteomes" id="UP000578531">
    <property type="component" value="Unassembled WGS sequence"/>
</dbReference>
<sequence>MSVLEAIFATGYLHSPPGDKPELFHHITLEDAVASDQKAIAEMVSKRPPKKSSSALLHLDTRFATPDDISSSDSVSETFWDLFAEINGILHVVLRVDVSALQILPDFTQ</sequence>
<dbReference type="AlphaFoldDB" id="A0A8H6FT56"/>
<gene>
    <name evidence="1" type="ORF">HO173_007684</name>
</gene>
<evidence type="ECO:0000313" key="1">
    <source>
        <dbReference type="EMBL" id="KAF6234262.1"/>
    </source>
</evidence>
<keyword evidence="2" id="KW-1185">Reference proteome</keyword>
<dbReference type="EMBL" id="JACCJC010000032">
    <property type="protein sequence ID" value="KAF6234262.1"/>
    <property type="molecule type" value="Genomic_DNA"/>
</dbReference>
<protein>
    <submittedName>
        <fullName evidence="1">Uncharacterized protein</fullName>
    </submittedName>
</protein>